<dbReference type="Pfam" id="PF08477">
    <property type="entry name" value="Roc"/>
    <property type="match status" value="1"/>
</dbReference>
<dbReference type="Proteomes" id="UP000735302">
    <property type="component" value="Unassembled WGS sequence"/>
</dbReference>
<evidence type="ECO:0000256" key="3">
    <source>
        <dbReference type="ARBA" id="ARBA00023134"/>
    </source>
</evidence>
<comment type="similarity">
    <text evidence="1">Belongs to the small GTPase superfamily. Rab family.</text>
</comment>
<dbReference type="PANTHER" id="PTHR47981">
    <property type="entry name" value="RAB FAMILY"/>
    <property type="match status" value="1"/>
</dbReference>
<dbReference type="NCBIfam" id="TIGR00231">
    <property type="entry name" value="small_GTP"/>
    <property type="match status" value="1"/>
</dbReference>
<dbReference type="InterPro" id="IPR005225">
    <property type="entry name" value="Small_GTP-bd"/>
</dbReference>
<evidence type="ECO:0000256" key="4">
    <source>
        <dbReference type="SAM" id="MobiDB-lite"/>
    </source>
</evidence>
<sequence length="528" mass="59009">MGTGSSAQSLAVRKAVEVPSLKIAVVGDPQVGKTSVLSRYIHNQFSPVYVQTQKVAIDNVVKKFNVPGHAKVPVTFWDIPGQEDLPLHSSYFTDLDAVIVVVDLSIPENLESALLWRQTVLGSASFTSNKDQLITKDKKTKHSEKEEPTRGKEIKNTEDIPFLLLGNKLDFCQNKKIEIDESIMLNAPEKGDDAKGNEEENLIISNRVQQLEEIATRGFEGSVTVSALNNDLSVHAAIQSFLRHLLEKRNLVQRKWLARDLQQPENKPIGRPRYNQEPQLKTVGIQEIDAKFSVAEDILYRVSSLQRYQEDSLQKFSFQCVEAGVITNNQEASMQNCLVALRDKLADLDLKLQLKLNDEFCHLEVKASTEDAQLDKNLRYAIKTFNKEYAAVTKAILAEFPVAEIKLAQLESQVDQLCKTQMIKQESRKDQSALKSTSLQDRQEGCMEPSTTSRSETVFPLTTSHVNKSSFSGDADSGIKIPGVSGTMRVGAVVERNRAVLRHASHECHDCLAHIQRSVKQAKAAFVW</sequence>
<organism evidence="5 6">
    <name type="scientific">Plakobranchus ocellatus</name>
    <dbReference type="NCBI Taxonomy" id="259542"/>
    <lineage>
        <taxon>Eukaryota</taxon>
        <taxon>Metazoa</taxon>
        <taxon>Spiralia</taxon>
        <taxon>Lophotrochozoa</taxon>
        <taxon>Mollusca</taxon>
        <taxon>Gastropoda</taxon>
        <taxon>Heterobranchia</taxon>
        <taxon>Euthyneura</taxon>
        <taxon>Panpulmonata</taxon>
        <taxon>Sacoglossa</taxon>
        <taxon>Placobranchoidea</taxon>
        <taxon>Plakobranchidae</taxon>
        <taxon>Plakobranchus</taxon>
    </lineage>
</organism>
<proteinExistence type="inferred from homology"/>
<evidence type="ECO:0000256" key="2">
    <source>
        <dbReference type="ARBA" id="ARBA00022741"/>
    </source>
</evidence>
<dbReference type="Gene3D" id="3.40.50.300">
    <property type="entry name" value="P-loop containing nucleotide triphosphate hydrolases"/>
    <property type="match status" value="1"/>
</dbReference>
<dbReference type="PANTHER" id="PTHR47981:SF20">
    <property type="entry name" value="RAS-RELATED PROTEIN RAB-7A"/>
    <property type="match status" value="1"/>
</dbReference>
<dbReference type="SMART" id="SM00174">
    <property type="entry name" value="RHO"/>
    <property type="match status" value="1"/>
</dbReference>
<reference evidence="5 6" key="1">
    <citation type="journal article" date="2021" name="Elife">
        <title>Chloroplast acquisition without the gene transfer in kleptoplastic sea slugs, Plakobranchus ocellatus.</title>
        <authorList>
            <person name="Maeda T."/>
            <person name="Takahashi S."/>
            <person name="Yoshida T."/>
            <person name="Shimamura S."/>
            <person name="Takaki Y."/>
            <person name="Nagai Y."/>
            <person name="Toyoda A."/>
            <person name="Suzuki Y."/>
            <person name="Arimoto A."/>
            <person name="Ishii H."/>
            <person name="Satoh N."/>
            <person name="Nishiyama T."/>
            <person name="Hasebe M."/>
            <person name="Maruyama T."/>
            <person name="Minagawa J."/>
            <person name="Obokata J."/>
            <person name="Shigenobu S."/>
        </authorList>
    </citation>
    <scope>NUCLEOTIDE SEQUENCE [LARGE SCALE GENOMIC DNA]</scope>
</reference>
<keyword evidence="6" id="KW-1185">Reference proteome</keyword>
<dbReference type="GO" id="GO:0003924">
    <property type="term" value="F:GTPase activity"/>
    <property type="evidence" value="ECO:0007669"/>
    <property type="project" value="InterPro"/>
</dbReference>
<dbReference type="EMBL" id="BLXT01005898">
    <property type="protein sequence ID" value="GFO27278.1"/>
    <property type="molecule type" value="Genomic_DNA"/>
</dbReference>
<feature type="region of interest" description="Disordered" evidence="4">
    <location>
        <begin position="428"/>
        <end position="458"/>
    </location>
</feature>
<evidence type="ECO:0000313" key="5">
    <source>
        <dbReference type="EMBL" id="GFO27278.1"/>
    </source>
</evidence>
<dbReference type="SMART" id="SM00173">
    <property type="entry name" value="RAS"/>
    <property type="match status" value="1"/>
</dbReference>
<keyword evidence="3" id="KW-0342">GTP-binding</keyword>
<protein>
    <submittedName>
        <fullName evidence="5">GTP-binding protein ypt7</fullName>
    </submittedName>
</protein>
<gene>
    <name evidence="5" type="ORF">PoB_005378300</name>
</gene>
<feature type="compositionally biased region" description="Polar residues" evidence="4">
    <location>
        <begin position="449"/>
        <end position="458"/>
    </location>
</feature>
<dbReference type="AlphaFoldDB" id="A0AAV4C5U6"/>
<dbReference type="InterPro" id="IPR001806">
    <property type="entry name" value="Small_GTPase"/>
</dbReference>
<dbReference type="SUPFAM" id="SSF52540">
    <property type="entry name" value="P-loop containing nucleoside triphosphate hydrolases"/>
    <property type="match status" value="1"/>
</dbReference>
<dbReference type="InterPro" id="IPR027417">
    <property type="entry name" value="P-loop_NTPase"/>
</dbReference>
<dbReference type="SMART" id="SM00175">
    <property type="entry name" value="RAB"/>
    <property type="match status" value="1"/>
</dbReference>
<comment type="caution">
    <text evidence="5">The sequence shown here is derived from an EMBL/GenBank/DDBJ whole genome shotgun (WGS) entry which is preliminary data.</text>
</comment>
<evidence type="ECO:0000256" key="1">
    <source>
        <dbReference type="ARBA" id="ARBA00006270"/>
    </source>
</evidence>
<dbReference type="PRINTS" id="PR00449">
    <property type="entry name" value="RASTRNSFRMNG"/>
</dbReference>
<dbReference type="PROSITE" id="PS51419">
    <property type="entry name" value="RAB"/>
    <property type="match status" value="1"/>
</dbReference>
<name>A0AAV4C5U6_9GAST</name>
<dbReference type="GO" id="GO:0005525">
    <property type="term" value="F:GTP binding"/>
    <property type="evidence" value="ECO:0007669"/>
    <property type="project" value="UniProtKB-KW"/>
</dbReference>
<accession>A0AAV4C5U6</accession>
<keyword evidence="2" id="KW-0547">Nucleotide-binding</keyword>
<evidence type="ECO:0000313" key="6">
    <source>
        <dbReference type="Proteomes" id="UP000735302"/>
    </source>
</evidence>